<dbReference type="SUPFAM" id="SSF81606">
    <property type="entry name" value="PP2C-like"/>
    <property type="match status" value="1"/>
</dbReference>
<evidence type="ECO:0000259" key="2">
    <source>
        <dbReference type="SMART" id="SM00331"/>
    </source>
</evidence>
<dbReference type="PANTHER" id="PTHR43156:SF2">
    <property type="entry name" value="STAGE II SPORULATION PROTEIN E"/>
    <property type="match status" value="1"/>
</dbReference>
<feature type="domain" description="PPM-type phosphatase" evidence="2">
    <location>
        <begin position="197"/>
        <end position="410"/>
    </location>
</feature>
<sequence>MPRFTVRSERALSRTVRRIAVAHGLAPSVRARLVATAVELAAKTLSAGDPVRLTARPARTAGASYLELDLYLTQVTSGDPVPLPPVRDAGGRHGWRLPLPSPGRPAEPAVRTGVPGLPALTGAQERLLAREETRAVIAEADLAAVRNAALEGELTAANDGALALHHQWHQRNEELHTSYGTALSSLERALRPRPLRVPGLELAVHYAPASERAPTGGDLYDWFVLPDGSVHITLVDALGHGVTSTRTAVTVTHTVRTLVTEGHSLDSVIARADAVLRPYEVGAMATVLLLRIDPRTGDLSLANGSHPPPLLLPAGARGRYLHTRGRGIGYPDPGSEGTLGVRLDPGDLLLLYTDGLTESRRHVLEGERRLLDTVREHRARPTASLPHLVATAMLSGATHLDDTLAIAVRFTGPGPRIRATVSDPECRTTPAAGRLS</sequence>
<dbReference type="InterPro" id="IPR001932">
    <property type="entry name" value="PPM-type_phosphatase-like_dom"/>
</dbReference>
<name>A0A2S9PRM6_9ACTN</name>
<evidence type="ECO:0000313" key="4">
    <source>
        <dbReference type="Proteomes" id="UP000239322"/>
    </source>
</evidence>
<keyword evidence="4" id="KW-1185">Reference proteome</keyword>
<dbReference type="PANTHER" id="PTHR43156">
    <property type="entry name" value="STAGE II SPORULATION PROTEIN E-RELATED"/>
    <property type="match status" value="1"/>
</dbReference>
<dbReference type="GO" id="GO:0003743">
    <property type="term" value="F:translation initiation factor activity"/>
    <property type="evidence" value="ECO:0007669"/>
    <property type="project" value="UniProtKB-KW"/>
</dbReference>
<dbReference type="InterPro" id="IPR052016">
    <property type="entry name" value="Bact_Sigma-Reg"/>
</dbReference>
<dbReference type="EMBL" id="PVLV01000384">
    <property type="protein sequence ID" value="PRH77051.1"/>
    <property type="molecule type" value="Genomic_DNA"/>
</dbReference>
<evidence type="ECO:0000313" key="3">
    <source>
        <dbReference type="EMBL" id="PRH77051.1"/>
    </source>
</evidence>
<accession>A0A2S9PRM6</accession>
<dbReference type="RefSeq" id="WP_105870692.1">
    <property type="nucleotide sequence ID" value="NZ_PVLV01000384.1"/>
</dbReference>
<protein>
    <submittedName>
        <fullName evidence="3">Translation initiation factor IF-2</fullName>
    </submittedName>
</protein>
<evidence type="ECO:0000256" key="1">
    <source>
        <dbReference type="ARBA" id="ARBA00022801"/>
    </source>
</evidence>
<dbReference type="OrthoDB" id="108143at2"/>
<comment type="caution">
    <text evidence="3">The sequence shown here is derived from an EMBL/GenBank/DDBJ whole genome shotgun (WGS) entry which is preliminary data.</text>
</comment>
<keyword evidence="1" id="KW-0378">Hydrolase</keyword>
<dbReference type="Proteomes" id="UP000239322">
    <property type="component" value="Unassembled WGS sequence"/>
</dbReference>
<dbReference type="AlphaFoldDB" id="A0A2S9PRM6"/>
<dbReference type="GO" id="GO:0016791">
    <property type="term" value="F:phosphatase activity"/>
    <property type="evidence" value="ECO:0007669"/>
    <property type="project" value="TreeGrafter"/>
</dbReference>
<dbReference type="Gene3D" id="3.60.40.10">
    <property type="entry name" value="PPM-type phosphatase domain"/>
    <property type="match status" value="1"/>
</dbReference>
<gene>
    <name evidence="3" type="ORF">C6N75_22335</name>
</gene>
<dbReference type="Pfam" id="PF07228">
    <property type="entry name" value="SpoIIE"/>
    <property type="match status" value="1"/>
</dbReference>
<dbReference type="InterPro" id="IPR036457">
    <property type="entry name" value="PPM-type-like_dom_sf"/>
</dbReference>
<keyword evidence="3" id="KW-0648">Protein biosynthesis</keyword>
<keyword evidence="3" id="KW-0396">Initiation factor</keyword>
<proteinExistence type="predicted"/>
<reference evidence="3 4" key="1">
    <citation type="submission" date="2018-03" db="EMBL/GenBank/DDBJ databases">
        <title>Novel Streptomyces sp. from soil.</title>
        <authorList>
            <person name="Tan G.Y.A."/>
            <person name="Lee Z.Y."/>
        </authorList>
    </citation>
    <scope>NUCLEOTIDE SEQUENCE [LARGE SCALE GENOMIC DNA]</scope>
    <source>
        <strain evidence="3 4">ST5x</strain>
    </source>
</reference>
<dbReference type="SMART" id="SM00331">
    <property type="entry name" value="PP2C_SIG"/>
    <property type="match status" value="1"/>
</dbReference>
<organism evidence="3 4">
    <name type="scientific">Streptomyces solincola</name>
    <dbReference type="NCBI Taxonomy" id="2100817"/>
    <lineage>
        <taxon>Bacteria</taxon>
        <taxon>Bacillati</taxon>
        <taxon>Actinomycetota</taxon>
        <taxon>Actinomycetes</taxon>
        <taxon>Kitasatosporales</taxon>
        <taxon>Streptomycetaceae</taxon>
        <taxon>Streptomyces</taxon>
    </lineage>
</organism>